<accession>A0A6G1DR94</accession>
<dbReference type="AlphaFoldDB" id="A0A6G1DR94"/>
<protein>
    <submittedName>
        <fullName evidence="1">Uncharacterized protein</fullName>
    </submittedName>
</protein>
<evidence type="ECO:0000313" key="1">
    <source>
        <dbReference type="EMBL" id="KAF0915027.1"/>
    </source>
</evidence>
<sequence>MAARSLALPLDTMSGGRRARRRAALAPPTTVPVCFVAGKAVTSDAASRFGHRTGGRLHRPVLSATPPGLAMVSPAILADDDAMRSGYCLSYNKLIISKGKTNVHGSYSEGNQ</sequence>
<evidence type="ECO:0000313" key="2">
    <source>
        <dbReference type="Proteomes" id="UP000479710"/>
    </source>
</evidence>
<dbReference type="Proteomes" id="UP000479710">
    <property type="component" value="Unassembled WGS sequence"/>
</dbReference>
<comment type="caution">
    <text evidence="1">The sequence shown here is derived from an EMBL/GenBank/DDBJ whole genome shotgun (WGS) entry which is preliminary data.</text>
</comment>
<name>A0A6G1DR94_9ORYZ</name>
<gene>
    <name evidence="1" type="ORF">E2562_033155</name>
</gene>
<organism evidence="1 2">
    <name type="scientific">Oryza meyeriana var. granulata</name>
    <dbReference type="NCBI Taxonomy" id="110450"/>
    <lineage>
        <taxon>Eukaryota</taxon>
        <taxon>Viridiplantae</taxon>
        <taxon>Streptophyta</taxon>
        <taxon>Embryophyta</taxon>
        <taxon>Tracheophyta</taxon>
        <taxon>Spermatophyta</taxon>
        <taxon>Magnoliopsida</taxon>
        <taxon>Liliopsida</taxon>
        <taxon>Poales</taxon>
        <taxon>Poaceae</taxon>
        <taxon>BOP clade</taxon>
        <taxon>Oryzoideae</taxon>
        <taxon>Oryzeae</taxon>
        <taxon>Oryzinae</taxon>
        <taxon>Oryza</taxon>
        <taxon>Oryza meyeriana</taxon>
    </lineage>
</organism>
<reference evidence="1 2" key="1">
    <citation type="submission" date="2019-11" db="EMBL/GenBank/DDBJ databases">
        <title>Whole genome sequence of Oryza granulata.</title>
        <authorList>
            <person name="Li W."/>
        </authorList>
    </citation>
    <scope>NUCLEOTIDE SEQUENCE [LARGE SCALE GENOMIC DNA]</scope>
    <source>
        <strain evidence="2">cv. Menghai</strain>
        <tissue evidence="1">Leaf</tissue>
    </source>
</reference>
<proteinExistence type="predicted"/>
<dbReference type="EMBL" id="SPHZ02000006">
    <property type="protein sequence ID" value="KAF0915027.1"/>
    <property type="molecule type" value="Genomic_DNA"/>
</dbReference>
<keyword evidence="2" id="KW-1185">Reference proteome</keyword>